<proteinExistence type="predicted"/>
<dbReference type="AlphaFoldDB" id="A0A1Y2HWL9"/>
<name>A0A1Y2HWL9_9FUNG</name>
<gene>
    <name evidence="1" type="ORF">BCR44DRAFT_1429596</name>
</gene>
<evidence type="ECO:0000313" key="1">
    <source>
        <dbReference type="EMBL" id="ORZ38113.1"/>
    </source>
</evidence>
<organism evidence="1 2">
    <name type="scientific">Catenaria anguillulae PL171</name>
    <dbReference type="NCBI Taxonomy" id="765915"/>
    <lineage>
        <taxon>Eukaryota</taxon>
        <taxon>Fungi</taxon>
        <taxon>Fungi incertae sedis</taxon>
        <taxon>Blastocladiomycota</taxon>
        <taxon>Blastocladiomycetes</taxon>
        <taxon>Blastocladiales</taxon>
        <taxon>Catenariaceae</taxon>
        <taxon>Catenaria</taxon>
    </lineage>
</organism>
<protein>
    <submittedName>
        <fullName evidence="1">Uncharacterized protein</fullName>
    </submittedName>
</protein>
<dbReference type="EMBL" id="MCFL01000010">
    <property type="protein sequence ID" value="ORZ38113.1"/>
    <property type="molecule type" value="Genomic_DNA"/>
</dbReference>
<reference evidence="1 2" key="1">
    <citation type="submission" date="2016-07" db="EMBL/GenBank/DDBJ databases">
        <title>Pervasive Adenine N6-methylation of Active Genes in Fungi.</title>
        <authorList>
            <consortium name="DOE Joint Genome Institute"/>
            <person name="Mondo S.J."/>
            <person name="Dannebaum R.O."/>
            <person name="Kuo R.C."/>
            <person name="Labutti K."/>
            <person name="Haridas S."/>
            <person name="Kuo A."/>
            <person name="Salamov A."/>
            <person name="Ahrendt S.R."/>
            <person name="Lipzen A."/>
            <person name="Sullivan W."/>
            <person name="Andreopoulos W.B."/>
            <person name="Clum A."/>
            <person name="Lindquist E."/>
            <person name="Daum C."/>
            <person name="Ramamoorthy G.K."/>
            <person name="Gryganskyi A."/>
            <person name="Culley D."/>
            <person name="Magnuson J.K."/>
            <person name="James T.Y."/>
            <person name="O'Malley M.A."/>
            <person name="Stajich J.E."/>
            <person name="Spatafora J.W."/>
            <person name="Visel A."/>
            <person name="Grigoriev I.V."/>
        </authorList>
    </citation>
    <scope>NUCLEOTIDE SEQUENCE [LARGE SCALE GENOMIC DNA]</scope>
    <source>
        <strain evidence="1 2">PL171</strain>
    </source>
</reference>
<sequence length="82" mass="9430">MSLSQGGQSPVRPCCPRQLRANTWYQSQRRCLLVRRERHWDIQLTGQPANRDDQRQEEVMPLPISSFDSPAIADTPLLLTLV</sequence>
<evidence type="ECO:0000313" key="2">
    <source>
        <dbReference type="Proteomes" id="UP000193411"/>
    </source>
</evidence>
<dbReference type="Proteomes" id="UP000193411">
    <property type="component" value="Unassembled WGS sequence"/>
</dbReference>
<comment type="caution">
    <text evidence="1">The sequence shown here is derived from an EMBL/GenBank/DDBJ whole genome shotgun (WGS) entry which is preliminary data.</text>
</comment>
<accession>A0A1Y2HWL9</accession>
<keyword evidence="2" id="KW-1185">Reference proteome</keyword>